<dbReference type="OrthoDB" id="46189at2759"/>
<evidence type="ECO:0000256" key="5">
    <source>
        <dbReference type="ARBA" id="ARBA00022927"/>
    </source>
</evidence>
<dbReference type="GO" id="GO:0006891">
    <property type="term" value="P:intra-Golgi vesicle-mediated transport"/>
    <property type="evidence" value="ECO:0007669"/>
    <property type="project" value="InterPro"/>
</dbReference>
<reference evidence="9" key="1">
    <citation type="submission" date="2022-01" db="EMBL/GenBank/DDBJ databases">
        <authorList>
            <person name="King R."/>
        </authorList>
    </citation>
    <scope>NUCLEOTIDE SEQUENCE</scope>
</reference>
<dbReference type="GO" id="GO:0017119">
    <property type="term" value="C:Golgi transport complex"/>
    <property type="evidence" value="ECO:0007669"/>
    <property type="project" value="InterPro"/>
</dbReference>
<dbReference type="PANTHER" id="PTHR31658:SF0">
    <property type="entry name" value="CONSERVED OLIGOMERIC GOLGI COMPLEX SUBUNIT 1"/>
    <property type="match status" value="1"/>
</dbReference>
<evidence type="ECO:0000256" key="4">
    <source>
        <dbReference type="ARBA" id="ARBA00022448"/>
    </source>
</evidence>
<dbReference type="Proteomes" id="UP001153712">
    <property type="component" value="Chromosome 6"/>
</dbReference>
<proteinExistence type="inferred from homology"/>
<protein>
    <recommendedName>
        <fullName evidence="3">Conserved oligomeric Golgi complex subunit 1</fullName>
    </recommendedName>
</protein>
<dbReference type="EMBL" id="OU900099">
    <property type="protein sequence ID" value="CAG9862952.1"/>
    <property type="molecule type" value="Genomic_DNA"/>
</dbReference>
<dbReference type="PANTHER" id="PTHR31658">
    <property type="entry name" value="CONSERVED OLIGOMERIC GOLGI COMPLEX SUBUNIT 1"/>
    <property type="match status" value="1"/>
</dbReference>
<evidence type="ECO:0000256" key="8">
    <source>
        <dbReference type="SAM" id="MobiDB-lite"/>
    </source>
</evidence>
<organism evidence="9 10">
    <name type="scientific">Phyllotreta striolata</name>
    <name type="common">Striped flea beetle</name>
    <name type="synonym">Crioceris striolata</name>
    <dbReference type="NCBI Taxonomy" id="444603"/>
    <lineage>
        <taxon>Eukaryota</taxon>
        <taxon>Metazoa</taxon>
        <taxon>Ecdysozoa</taxon>
        <taxon>Arthropoda</taxon>
        <taxon>Hexapoda</taxon>
        <taxon>Insecta</taxon>
        <taxon>Pterygota</taxon>
        <taxon>Neoptera</taxon>
        <taxon>Endopterygota</taxon>
        <taxon>Coleoptera</taxon>
        <taxon>Polyphaga</taxon>
        <taxon>Cucujiformia</taxon>
        <taxon>Chrysomeloidea</taxon>
        <taxon>Chrysomelidae</taxon>
        <taxon>Galerucinae</taxon>
        <taxon>Alticini</taxon>
        <taxon>Phyllotreta</taxon>
    </lineage>
</organism>
<dbReference type="InterPro" id="IPR033370">
    <property type="entry name" value="COG1"/>
</dbReference>
<keyword evidence="10" id="KW-1185">Reference proteome</keyword>
<gene>
    <name evidence="9" type="ORF">PHYEVI_LOCUS9253</name>
</gene>
<dbReference type="GO" id="GO:0015031">
    <property type="term" value="P:protein transport"/>
    <property type="evidence" value="ECO:0007669"/>
    <property type="project" value="UniProtKB-KW"/>
</dbReference>
<comment type="subcellular location">
    <subcellularLocation>
        <location evidence="1">Golgi apparatus membrane</location>
        <topology evidence="1">Peripheral membrane protein</topology>
    </subcellularLocation>
</comment>
<evidence type="ECO:0000256" key="3">
    <source>
        <dbReference type="ARBA" id="ARBA00020978"/>
    </source>
</evidence>
<dbReference type="Pfam" id="PF08700">
    <property type="entry name" value="VPS51_Exo84_N"/>
    <property type="match status" value="1"/>
</dbReference>
<keyword evidence="6" id="KW-0333">Golgi apparatus</keyword>
<feature type="compositionally biased region" description="Polar residues" evidence="8">
    <location>
        <begin position="824"/>
        <end position="833"/>
    </location>
</feature>
<feature type="region of interest" description="Disordered" evidence="8">
    <location>
        <begin position="824"/>
        <end position="856"/>
    </location>
</feature>
<dbReference type="GO" id="GO:0000139">
    <property type="term" value="C:Golgi membrane"/>
    <property type="evidence" value="ECO:0007669"/>
    <property type="project" value="UniProtKB-SubCell"/>
</dbReference>
<accession>A0A9N9TT80</accession>
<sequence>MAKSQNNLLDLDVEKLFEEHNVDEIIEIEKLLDTEIERKRKELRSMVGDRYKDVLAASDSIKSMKTISQEIVDSIDNITTKCQDLTQNISNLDKKSSIPVDSKKIEERIIISQIRLAIFMNEQIWVALDEENNLDAAQYFLLAQHIQTGLSLSKKEYINKVPLLQHIKSNLLLLKSKILEKITDKLESVETSTKETSQNLNALFLLENQGSKDLISIFIEHRKTALNTVINSPYSSVRAQICSMVKCLLTTVRLLYDCFISDQNGYRGLIWQQLQGIIGNTAPFTISKLDLPVTPLMSYLPEIIKQFRPTCKSIYQTETPTKEVDNILKEWLESTRKTVKEGLEKSLDLIPNIKGLHLTREESLKIEPPDNWDQICKESQLPDNFNIWYYFFQNLITLRCQSLITKKMSSIILETQSDVESVLESACKSDNSEADLRWYVWNEEIEDVSKFENSHLGLSMKTKGYSKNIVELCDKFDKKYLELLQDASQYLYGKDFNINLNYAMVLKDFKFKRKFMDKTDVEKHLQLECSKTCKGLSDFSKDLLSEDSDYFVTKCVILARFLQAITQLCPHFHKCCTFNNADEWLKICDTFNITSQTLWMHWIDDVVKDTEKNCQELDDVSVKKILKTFAKWDEIEIQEHTEEKVFKSQIQVPLKPSLMLNEIVDKLNASIGLKIPHSIPKTIHLKFIEKNSAVIFDRYKSLSEKQLNQKQALQFLFDIKYLTTLCIPRENVQLIAYSQEICDKFRSKIDPFDLDVFYSYLQNNVKRAVAQSQVILGCLLPSSNQLANLGVSEKVKEQDQNPNILALSTPSLASWFPLLPVSAPSQRAPGSSTKAKDSSVKSKSTPKKTPDSSNIMKHSAASIFGGLATDWFS</sequence>
<keyword evidence="4" id="KW-0813">Transport</keyword>
<evidence type="ECO:0000256" key="7">
    <source>
        <dbReference type="ARBA" id="ARBA00023136"/>
    </source>
</evidence>
<evidence type="ECO:0000313" key="10">
    <source>
        <dbReference type="Proteomes" id="UP001153712"/>
    </source>
</evidence>
<evidence type="ECO:0000313" key="9">
    <source>
        <dbReference type="EMBL" id="CAG9862952.1"/>
    </source>
</evidence>
<keyword evidence="7" id="KW-0472">Membrane</keyword>
<comment type="similarity">
    <text evidence="2">Belongs to the COG1 family.</text>
</comment>
<evidence type="ECO:0000256" key="6">
    <source>
        <dbReference type="ARBA" id="ARBA00023034"/>
    </source>
</evidence>
<evidence type="ECO:0000256" key="1">
    <source>
        <dbReference type="ARBA" id="ARBA00004395"/>
    </source>
</evidence>
<evidence type="ECO:0000256" key="2">
    <source>
        <dbReference type="ARBA" id="ARBA00006653"/>
    </source>
</evidence>
<keyword evidence="5" id="KW-0653">Protein transport</keyword>
<dbReference type="AlphaFoldDB" id="A0A9N9TT80"/>
<name>A0A9N9TT80_PHYSR</name>